<evidence type="ECO:0000313" key="1">
    <source>
        <dbReference type="EMBL" id="GIZ02531.1"/>
    </source>
</evidence>
<dbReference type="Proteomes" id="UP001054945">
    <property type="component" value="Unassembled WGS sequence"/>
</dbReference>
<protein>
    <recommendedName>
        <fullName evidence="3">Pre-C2HC domain-containing protein</fullName>
    </recommendedName>
</protein>
<name>A0AAV4Y7X1_CAEEX</name>
<sequence length="463" mass="51703">MASFESKFKREISCTVDDEQSVTVAGKPMILSPANSHDSIAATSDNSSGMTLKLPPFVVCMETSYLDIEKKMEELIISKYSAAEKPMILSPTNSHASIAATSDSTSIVATSNDTSIAATSDGTFVAATSDNSSGMTLKLPPFVACMEIFDLDIQKKMEELTIAKHLQAIADSQQQLEKIAEKVRLLGPCPINNCSQHSQSTEIDHNSSEDLIFPNKRLSVKSESIISLDRPESPIETSNSFQELEKVEENIEIIPELSTPKFHPILVWSANLGIQFLKEINGAFNNDLEISLSGDYFKIFPTDPDHHKKICQYLSNSKINFFINTPKHLRVVIKGLHVNTSNSEIEEELTNLGFEIKSTNIIAIFISIKVNQVLYHEREKIVAQPTLTFLVSHSHVRNVTCVIVIVYVTFLMCQKLHIPCVPLQSPSALSFVFPFKRLDVRVEVLPRRFQSKLCFDHPYCYSL</sequence>
<dbReference type="EMBL" id="BPLR01018824">
    <property type="protein sequence ID" value="GIZ02531.1"/>
    <property type="molecule type" value="Genomic_DNA"/>
</dbReference>
<comment type="caution">
    <text evidence="1">The sequence shown here is derived from an EMBL/GenBank/DDBJ whole genome shotgun (WGS) entry which is preliminary data.</text>
</comment>
<evidence type="ECO:0000313" key="2">
    <source>
        <dbReference type="Proteomes" id="UP001054945"/>
    </source>
</evidence>
<organism evidence="1 2">
    <name type="scientific">Caerostris extrusa</name>
    <name type="common">Bark spider</name>
    <name type="synonym">Caerostris bankana</name>
    <dbReference type="NCBI Taxonomy" id="172846"/>
    <lineage>
        <taxon>Eukaryota</taxon>
        <taxon>Metazoa</taxon>
        <taxon>Ecdysozoa</taxon>
        <taxon>Arthropoda</taxon>
        <taxon>Chelicerata</taxon>
        <taxon>Arachnida</taxon>
        <taxon>Araneae</taxon>
        <taxon>Araneomorphae</taxon>
        <taxon>Entelegynae</taxon>
        <taxon>Araneoidea</taxon>
        <taxon>Araneidae</taxon>
        <taxon>Caerostris</taxon>
    </lineage>
</organism>
<reference evidence="1 2" key="1">
    <citation type="submission" date="2021-06" db="EMBL/GenBank/DDBJ databases">
        <title>Caerostris extrusa draft genome.</title>
        <authorList>
            <person name="Kono N."/>
            <person name="Arakawa K."/>
        </authorList>
    </citation>
    <scope>NUCLEOTIDE SEQUENCE [LARGE SCALE GENOMIC DNA]</scope>
</reference>
<accession>A0AAV4Y7X1</accession>
<gene>
    <name evidence="1" type="ORF">CEXT_574801</name>
</gene>
<proteinExistence type="predicted"/>
<keyword evidence="2" id="KW-1185">Reference proteome</keyword>
<evidence type="ECO:0008006" key="3">
    <source>
        <dbReference type="Google" id="ProtNLM"/>
    </source>
</evidence>
<dbReference type="AlphaFoldDB" id="A0AAV4Y7X1"/>